<reference evidence="10" key="1">
    <citation type="submission" date="2020-07" db="EMBL/GenBank/DDBJ databases">
        <title>Multicomponent nature underlies the extraordinary mechanical properties of spider dragline silk.</title>
        <authorList>
            <person name="Kono N."/>
            <person name="Nakamura H."/>
            <person name="Mori M."/>
            <person name="Yoshida Y."/>
            <person name="Ohtoshi R."/>
            <person name="Malay A.D."/>
            <person name="Moran D.A.P."/>
            <person name="Tomita M."/>
            <person name="Numata K."/>
            <person name="Arakawa K."/>
        </authorList>
    </citation>
    <scope>NUCLEOTIDE SEQUENCE</scope>
</reference>
<dbReference type="InterPro" id="IPR001881">
    <property type="entry name" value="EGF-like_Ca-bd_dom"/>
</dbReference>
<feature type="region of interest" description="Disordered" evidence="6">
    <location>
        <begin position="708"/>
        <end position="731"/>
    </location>
</feature>
<gene>
    <name evidence="10" type="primary">NCL1_18245</name>
    <name evidence="10" type="ORF">TNCT_211121</name>
</gene>
<evidence type="ECO:0000256" key="2">
    <source>
        <dbReference type="ARBA" id="ARBA00022729"/>
    </source>
</evidence>
<feature type="domain" description="SEA" evidence="8">
    <location>
        <begin position="959"/>
        <end position="1080"/>
    </location>
</feature>
<dbReference type="PROSITE" id="PS01187">
    <property type="entry name" value="EGF_CA"/>
    <property type="match status" value="1"/>
</dbReference>
<feature type="transmembrane region" description="Helical" evidence="7">
    <location>
        <begin position="1175"/>
        <end position="1200"/>
    </location>
</feature>
<evidence type="ECO:0000256" key="5">
    <source>
        <dbReference type="PROSITE-ProRule" id="PRU00076"/>
    </source>
</evidence>
<feature type="disulfide bond" evidence="5">
    <location>
        <begin position="1160"/>
        <end position="1169"/>
    </location>
</feature>
<evidence type="ECO:0000259" key="9">
    <source>
        <dbReference type="PROSITE" id="PS50026"/>
    </source>
</evidence>
<dbReference type="PROSITE" id="PS00010">
    <property type="entry name" value="ASX_HYDROXYL"/>
    <property type="match status" value="1"/>
</dbReference>
<dbReference type="EMBL" id="BMAO01029385">
    <property type="protein sequence ID" value="GFR31299.1"/>
    <property type="molecule type" value="Genomic_DNA"/>
</dbReference>
<feature type="domain" description="EGF-like" evidence="9">
    <location>
        <begin position="1087"/>
        <end position="1126"/>
    </location>
</feature>
<feature type="region of interest" description="Disordered" evidence="6">
    <location>
        <begin position="354"/>
        <end position="379"/>
    </location>
</feature>
<dbReference type="PROSITE" id="PS00022">
    <property type="entry name" value="EGF_1"/>
    <property type="match status" value="1"/>
</dbReference>
<dbReference type="Gene3D" id="3.30.70.960">
    <property type="entry name" value="SEA domain"/>
    <property type="match status" value="1"/>
</dbReference>
<dbReference type="InterPro" id="IPR049883">
    <property type="entry name" value="NOTCH1_EGF-like"/>
</dbReference>
<dbReference type="InterPro" id="IPR000152">
    <property type="entry name" value="EGF-type_Asp/Asn_hydroxyl_site"/>
</dbReference>
<dbReference type="FunFam" id="2.10.25.10:FF:000038">
    <property type="entry name" value="Fibrillin 2"/>
    <property type="match status" value="1"/>
</dbReference>
<organism evidence="10 11">
    <name type="scientific">Trichonephila clavata</name>
    <name type="common">Joro spider</name>
    <name type="synonym">Nephila clavata</name>
    <dbReference type="NCBI Taxonomy" id="2740835"/>
    <lineage>
        <taxon>Eukaryota</taxon>
        <taxon>Metazoa</taxon>
        <taxon>Ecdysozoa</taxon>
        <taxon>Arthropoda</taxon>
        <taxon>Chelicerata</taxon>
        <taxon>Arachnida</taxon>
        <taxon>Araneae</taxon>
        <taxon>Araneomorphae</taxon>
        <taxon>Entelegynae</taxon>
        <taxon>Araneoidea</taxon>
        <taxon>Nephilidae</taxon>
        <taxon>Trichonephila</taxon>
    </lineage>
</organism>
<evidence type="ECO:0000259" key="8">
    <source>
        <dbReference type="PROSITE" id="PS50024"/>
    </source>
</evidence>
<keyword evidence="1 5" id="KW-0245">EGF-like domain</keyword>
<sequence length="1344" mass="149595">MQYFFPLETDTSKEEIPSSSEIIFAHSLPKTSNIYETSSLKISSGDFNLNVTETPHLPNTEPELITSSHNLFNSISQSVKDDSIIHLMKDSIATEDSLTIESMLSDTNSYLLSSLYSYDKDNDAITTITAEVSRRAERHIYIPSSQIVSSLTTSFISSVVRNPSDIEASFSNFEFIEVSPVMPTSVLSAIETSISIPQDEIDSSAHTSNFSSNFSSTFLNKNDSSTAGSLKLSSFVASTVMKSVQELATKSVTSLEDINTYSLNNSFNESEREILKQGNIENRMDDYLNDSYDVSEGEIFKKGNFSHEIINDEDGLKNKTSRNEEPQLDDIISSIVHLLAGNVQLARPVPNVFASPPKRLNRPPPPFPSTRINNRGPLSSTTPYSRTVVVFSQPQNPLNAATEVHRPIQFVPSGNVGGILSRPLDKTMHVIRIQPTKVSENPSSSISVIRFYHPGNKIPDEKQNQPPFKGEIFTNNNVSLKPKQHLSNTPGEAVLTSLADNLRPHTSKENPITKPTHFIFSDFSGSFGGHETTLIPSKTHSAEILTTLASQSSIPNKISSTKTFEVLTDTRSSHKTDRTSLLTSTSSSITVSKETITRESIKPTRVQNHVPTTENQTIPVGPITDWVPLFERPSMKFKPVSSNLNKTRTDSDVSIIMQPIVFDVTVSNSFHDAGIYHNMTTKSSTSSVFNISETQKFGIESTISSSVSESKFESSSTQDTNLQDKYLPSSENTPFLEESKLIITPITEAKAPETELNWGVFPNILREENTSFQQYSTSTKAISKSSSVQYTFSSYQMEESISSVTSSLRPTSSKTFGTSPSTPSHDVPNLGRPFVIPVDIEEVRPYVGAINPVDQDRTRAAYPPYRGGSGSVQVTRAGVNVRDDSSSSPNHPLFTSRTPIIRSHPRPRPNTIRIDTCIVGDDSTCESKSNETCKTEQGISSCHCRPGYARSYTRGPCIPVVSLILSLKVDRLGNRKVSFSPKYLDKNSEEYRIMEFEAKQALNTLFTHTAFSRTFLGTNVNMFYSIGGKIIINATVYLEEKESTRAQSVRLRLRQEIAESIKNRNRNIGESRLYVEGPLSPLTNIDDVNECTDANLNDCADDGTCLNIFGTFLCKCKPGYVDPFKHDERRSGRKCLACQPDYCTYHGQCFVERDQKMCKCHGNYIGRRCEIDGEVLGVALGASLAATLIILLTLSCLCIWNRKWKKQQQKAEVLSSRSYNSNNTFSCISNMLNANVNPYNLTMEDRMRWAHISEVVKSTVVPNSEHPYASTSLEQAPYSSRFQHPTDDEASWYDYRTRPRSRVLSHPRTSPSTSYYEMETSARGPYMPTSGHSSKRVPKKLTRY</sequence>
<dbReference type="SMART" id="SM00181">
    <property type="entry name" value="EGF"/>
    <property type="match status" value="2"/>
</dbReference>
<keyword evidence="7" id="KW-0812">Transmembrane</keyword>
<feature type="compositionally biased region" description="Polar residues" evidence="6">
    <location>
        <begin position="886"/>
        <end position="898"/>
    </location>
</feature>
<dbReference type="SUPFAM" id="SSF82671">
    <property type="entry name" value="SEA domain"/>
    <property type="match status" value="1"/>
</dbReference>
<comment type="caution">
    <text evidence="10">The sequence shown here is derived from an EMBL/GenBank/DDBJ whole genome shotgun (WGS) entry which is preliminary data.</text>
</comment>
<feature type="domain" description="EGF-like" evidence="9">
    <location>
        <begin position="1136"/>
        <end position="1170"/>
    </location>
</feature>
<keyword evidence="7" id="KW-0472">Membrane</keyword>
<comment type="caution">
    <text evidence="5">Lacks conserved residue(s) required for the propagation of feature annotation.</text>
</comment>
<dbReference type="GO" id="GO:0005509">
    <property type="term" value="F:calcium ion binding"/>
    <property type="evidence" value="ECO:0007669"/>
    <property type="project" value="InterPro"/>
</dbReference>
<keyword evidence="7" id="KW-1133">Transmembrane helix</keyword>
<feature type="region of interest" description="Disordered" evidence="6">
    <location>
        <begin position="881"/>
        <end position="907"/>
    </location>
</feature>
<dbReference type="PANTHER" id="PTHR24034">
    <property type="entry name" value="EGF-LIKE DOMAIN-CONTAINING PROTEIN"/>
    <property type="match status" value="1"/>
</dbReference>
<dbReference type="OrthoDB" id="2015116at2759"/>
<dbReference type="InterPro" id="IPR050751">
    <property type="entry name" value="ECM_structural_protein"/>
</dbReference>
<feature type="compositionally biased region" description="Polar residues" evidence="6">
    <location>
        <begin position="814"/>
        <end position="824"/>
    </location>
</feature>
<dbReference type="InterPro" id="IPR018097">
    <property type="entry name" value="EGF_Ca-bd_CS"/>
</dbReference>
<feature type="region of interest" description="Disordered" evidence="6">
    <location>
        <begin position="1301"/>
        <end position="1344"/>
    </location>
</feature>
<dbReference type="Proteomes" id="UP000887116">
    <property type="component" value="Unassembled WGS sequence"/>
</dbReference>
<dbReference type="InterPro" id="IPR000082">
    <property type="entry name" value="SEA_dom"/>
</dbReference>
<evidence type="ECO:0000313" key="11">
    <source>
        <dbReference type="Proteomes" id="UP000887116"/>
    </source>
</evidence>
<keyword evidence="11" id="KW-1185">Reference proteome</keyword>
<keyword evidence="2" id="KW-0732">Signal</keyword>
<dbReference type="Pfam" id="PF01390">
    <property type="entry name" value="SEA"/>
    <property type="match status" value="1"/>
</dbReference>
<dbReference type="InterPro" id="IPR036364">
    <property type="entry name" value="SEA_dom_sf"/>
</dbReference>
<dbReference type="CDD" id="cd00054">
    <property type="entry name" value="EGF_CA"/>
    <property type="match status" value="1"/>
</dbReference>
<evidence type="ECO:0000256" key="3">
    <source>
        <dbReference type="ARBA" id="ARBA00022737"/>
    </source>
</evidence>
<dbReference type="Gene3D" id="2.10.25.10">
    <property type="entry name" value="Laminin"/>
    <property type="match status" value="2"/>
</dbReference>
<dbReference type="CDD" id="cd19941">
    <property type="entry name" value="TIL"/>
    <property type="match status" value="1"/>
</dbReference>
<keyword evidence="3" id="KW-0677">Repeat</keyword>
<name>A0A8X6M4S1_TRICU</name>
<feature type="region of interest" description="Disordered" evidence="6">
    <location>
        <begin position="803"/>
        <end position="830"/>
    </location>
</feature>
<evidence type="ECO:0000256" key="7">
    <source>
        <dbReference type="SAM" id="Phobius"/>
    </source>
</evidence>
<dbReference type="PROSITE" id="PS50024">
    <property type="entry name" value="SEA"/>
    <property type="match status" value="1"/>
</dbReference>
<evidence type="ECO:0000313" key="10">
    <source>
        <dbReference type="EMBL" id="GFR31299.1"/>
    </source>
</evidence>
<feature type="compositionally biased region" description="Basic residues" evidence="6">
    <location>
        <begin position="1333"/>
        <end position="1344"/>
    </location>
</feature>
<dbReference type="SUPFAM" id="SSF57196">
    <property type="entry name" value="EGF/Laminin"/>
    <property type="match status" value="2"/>
</dbReference>
<dbReference type="Pfam" id="PF07645">
    <property type="entry name" value="EGF_CA"/>
    <property type="match status" value="1"/>
</dbReference>
<dbReference type="SMART" id="SM00179">
    <property type="entry name" value="EGF_CA"/>
    <property type="match status" value="1"/>
</dbReference>
<dbReference type="PROSITE" id="PS50026">
    <property type="entry name" value="EGF_3"/>
    <property type="match status" value="2"/>
</dbReference>
<feature type="compositionally biased region" description="Polar residues" evidence="6">
    <location>
        <begin position="717"/>
        <end position="731"/>
    </location>
</feature>
<proteinExistence type="predicted"/>
<feature type="compositionally biased region" description="Low complexity" evidence="6">
    <location>
        <begin position="803"/>
        <end position="813"/>
    </location>
</feature>
<evidence type="ECO:0000256" key="1">
    <source>
        <dbReference type="ARBA" id="ARBA00022536"/>
    </source>
</evidence>
<accession>A0A8X6M4S1</accession>
<dbReference type="PANTHER" id="PTHR24034:SF89">
    <property type="entry name" value="COMPLEMENT COMPONENT C1Q RECEPTOR"/>
    <property type="match status" value="1"/>
</dbReference>
<keyword evidence="4 5" id="KW-1015">Disulfide bond</keyword>
<dbReference type="InterPro" id="IPR000742">
    <property type="entry name" value="EGF"/>
</dbReference>
<evidence type="ECO:0000256" key="6">
    <source>
        <dbReference type="SAM" id="MobiDB-lite"/>
    </source>
</evidence>
<protein>
    <submittedName>
        <fullName evidence="10">SEA domain-containing protein</fullName>
    </submittedName>
</protein>
<evidence type="ECO:0000256" key="4">
    <source>
        <dbReference type="ARBA" id="ARBA00023157"/>
    </source>
</evidence>